<evidence type="ECO:0000313" key="2">
    <source>
        <dbReference type="EMBL" id="MFC6381264.1"/>
    </source>
</evidence>
<evidence type="ECO:0000259" key="1">
    <source>
        <dbReference type="Pfam" id="PF03811"/>
    </source>
</evidence>
<dbReference type="EMBL" id="JBHSTZ010000021">
    <property type="protein sequence ID" value="MFC6381264.1"/>
    <property type="molecule type" value="Genomic_DNA"/>
</dbReference>
<protein>
    <submittedName>
        <fullName evidence="2">IS1 family transposase</fullName>
    </submittedName>
</protein>
<reference evidence="3" key="1">
    <citation type="journal article" date="2019" name="Int. J. Syst. Evol. Microbiol.">
        <title>The Global Catalogue of Microorganisms (GCM) 10K type strain sequencing project: providing services to taxonomists for standard genome sequencing and annotation.</title>
        <authorList>
            <consortium name="The Broad Institute Genomics Platform"/>
            <consortium name="The Broad Institute Genome Sequencing Center for Infectious Disease"/>
            <person name="Wu L."/>
            <person name="Ma J."/>
        </authorList>
    </citation>
    <scope>NUCLEOTIDE SEQUENCE [LARGE SCALE GENOMIC DNA]</scope>
    <source>
        <strain evidence="3">CCM 2050</strain>
    </source>
</reference>
<dbReference type="InterPro" id="IPR051354">
    <property type="entry name" value="Transposase_27_IS1"/>
</dbReference>
<name>A0ABW1W800_9GAMM</name>
<dbReference type="InterPro" id="IPR005063">
    <property type="entry name" value="Transposase_27"/>
</dbReference>
<accession>A0ABW1W800</accession>
<keyword evidence="3" id="KW-1185">Reference proteome</keyword>
<dbReference type="RefSeq" id="WP_201561426.1">
    <property type="nucleotide sequence ID" value="NZ_CAJGZK010000002.1"/>
</dbReference>
<dbReference type="PANTHER" id="PTHR33293:SF2">
    <property type="entry name" value="TRANSPOSASE"/>
    <property type="match status" value="1"/>
</dbReference>
<dbReference type="PANTHER" id="PTHR33293">
    <property type="entry name" value="INSERTION ELEMENT IS1 1 PROTEIN INSB-RELATED"/>
    <property type="match status" value="1"/>
</dbReference>
<dbReference type="NCBIfam" id="NF033558">
    <property type="entry name" value="transpos_IS1"/>
    <property type="match status" value="1"/>
</dbReference>
<gene>
    <name evidence="2" type="ORF">ACFP58_07290</name>
</gene>
<dbReference type="InterPro" id="IPR003220">
    <property type="entry name" value="InsA_N_dom_Znf"/>
</dbReference>
<feature type="domain" description="InsA N-terminal zinc ribbon" evidence="1">
    <location>
        <begin position="5"/>
        <end position="36"/>
    </location>
</feature>
<comment type="caution">
    <text evidence="2">The sequence shown here is derived from an EMBL/GenBank/DDBJ whole genome shotgun (WGS) entry which is preliminary data.</text>
</comment>
<dbReference type="Proteomes" id="UP001596264">
    <property type="component" value="Unassembled WGS sequence"/>
</dbReference>
<dbReference type="Pfam" id="PF03400">
    <property type="entry name" value="DDE_Tnp_IS1"/>
    <property type="match status" value="1"/>
</dbReference>
<organism evidence="2 3">
    <name type="scientific">Psychrobacter glacincola</name>
    <dbReference type="NCBI Taxonomy" id="56810"/>
    <lineage>
        <taxon>Bacteria</taxon>
        <taxon>Pseudomonadati</taxon>
        <taxon>Pseudomonadota</taxon>
        <taxon>Gammaproteobacteria</taxon>
        <taxon>Moraxellales</taxon>
        <taxon>Moraxellaceae</taxon>
        <taxon>Psychrobacter</taxon>
    </lineage>
</organism>
<sequence length="233" mass="27382">MKTQIDISCPDCHSSSLKKNGIKSYGKQNYQCKDCKRQFIGDHALTYQGCHSRIEDKIRLMTVRGCGIRDIAVVMSISIGKVLSTIGSSVYEIAPRKSYYERLEVDEFWTYVYRKKRKVWLIYAYDRATNEIVAYVWGKRDLKTAKKLRARLKQLKVSYDSINMDNWDSFITAFKTDNKQIGKQHTVGIEGNNCRLRHRLRRAVRKTCCFSKKLDNHFKTFDLVFFYINYGYV</sequence>
<proteinExistence type="predicted"/>
<evidence type="ECO:0000313" key="3">
    <source>
        <dbReference type="Proteomes" id="UP001596264"/>
    </source>
</evidence>
<dbReference type="Pfam" id="PF03811">
    <property type="entry name" value="Zn_ribbon_InsA"/>
    <property type="match status" value="1"/>
</dbReference>